<dbReference type="Proteomes" id="UP000623129">
    <property type="component" value="Unassembled WGS sequence"/>
</dbReference>
<evidence type="ECO:0000259" key="4">
    <source>
        <dbReference type="PROSITE" id="PS51192"/>
    </source>
</evidence>
<dbReference type="GO" id="GO:0005634">
    <property type="term" value="C:nucleus"/>
    <property type="evidence" value="ECO:0007669"/>
    <property type="project" value="TreeGrafter"/>
</dbReference>
<accession>A0A833QIT6</accession>
<gene>
    <name evidence="6" type="ORF">FCM35_KLT12140</name>
</gene>
<evidence type="ECO:0000313" key="7">
    <source>
        <dbReference type="Proteomes" id="UP000623129"/>
    </source>
</evidence>
<dbReference type="PANTHER" id="PTHR47957">
    <property type="entry name" value="ATP-DEPENDENT HELICASE HRQ1"/>
    <property type="match status" value="1"/>
</dbReference>
<dbReference type="GO" id="GO:0006289">
    <property type="term" value="P:nucleotide-excision repair"/>
    <property type="evidence" value="ECO:0007669"/>
    <property type="project" value="TreeGrafter"/>
</dbReference>
<dbReference type="FunFam" id="3.40.50.300:FF:001137">
    <property type="entry name" value="DEAD/DEAH box helicase"/>
    <property type="match status" value="1"/>
</dbReference>
<feature type="region of interest" description="Disordered" evidence="3">
    <location>
        <begin position="82"/>
        <end position="103"/>
    </location>
</feature>
<dbReference type="InterPro" id="IPR011545">
    <property type="entry name" value="DEAD/DEAH_box_helicase_dom"/>
</dbReference>
<keyword evidence="2" id="KW-0067">ATP-binding</keyword>
<dbReference type="Pfam" id="PF22982">
    <property type="entry name" value="WHD_HRQ1"/>
    <property type="match status" value="1"/>
</dbReference>
<dbReference type="InterPro" id="IPR027417">
    <property type="entry name" value="P-loop_NTPase"/>
</dbReference>
<dbReference type="PROSITE" id="PS51192">
    <property type="entry name" value="HELICASE_ATP_BIND_1"/>
    <property type="match status" value="1"/>
</dbReference>
<dbReference type="InterPro" id="IPR001650">
    <property type="entry name" value="Helicase_C-like"/>
</dbReference>
<protein>
    <submittedName>
        <fullName evidence="6">Putative ATP-dependent helicase hrq1 isoform X1</fullName>
    </submittedName>
</protein>
<dbReference type="PROSITE" id="PS51194">
    <property type="entry name" value="HELICASE_CTER"/>
    <property type="match status" value="1"/>
</dbReference>
<dbReference type="SMART" id="SM00490">
    <property type="entry name" value="HELICc"/>
    <property type="match status" value="1"/>
</dbReference>
<reference evidence="6" key="1">
    <citation type="submission" date="2020-01" db="EMBL/GenBank/DDBJ databases">
        <title>Genome sequence of Kobresia littledalei, the first chromosome-level genome in the family Cyperaceae.</title>
        <authorList>
            <person name="Qu G."/>
        </authorList>
    </citation>
    <scope>NUCLEOTIDE SEQUENCE</scope>
    <source>
        <strain evidence="6">C.B.Clarke</strain>
        <tissue evidence="6">Leaf</tissue>
    </source>
</reference>
<sequence>MEKVVQIRTLGGESIAIKSPPDRSIRDLKLLIKESFLPAKNCPNFHLFFNGSKLSLEAQISTIGDSEFLVFVPFTKKRQQTQSISSTANQSAMSSKPAEPSPASASVWQDIMSDLSSLSDIPRSETNLKNLNSSCSSYFPSHMPLNKKSKVSLDNEDVIKDILGTNLEETFNENFGGAMQQVLDSVSCLSDGDSDSCLLFSELFRMSGSDAKCACPPWLTRLVKVFTLLNMFYGVIQMKNRCFMTWAYLEGALKKHAMFGIEEVLMSDLETLSQLCPKTVILAKQEEEVTNLSCSIIIKNSSNHEFISETKERRRPTRASVVNALAKRWNDFRAELWSSIKNCLKQRRRTNMPLEISFEELASIKLKFSASKCCNTKGAKINNSNAHRVGCRGMETLEAVKMIEHLKQGLGKQGQVVHIEQIEAKEAVYVEIPENISKEVKEALEQLSITKLYHHQAEAIQLVLSGKSVVVATSTSSGKSLCYNIPVVETLSKNSVACALYVFPTKALSQDQLRTLLKLKEALNFLNLNVGIYDGDTSKEDRAWIRDNARIIITNPDMLHVSILPYHSQFQHILSNLRYIVIDEAHIYKGAFGCHTSFVLRRLRRICSTVYGSNPTFILCTATCANPREHAMELTNLDSLESIQKDGSPCSLKYFLLWNPPLRSIDGSRTLGKNEKTVKGVLNRRTSPIMEVSYLFAEMVQHGLKCIAFCKTRKLCELVLSYTREVLKEASEQLVDAIAVYRAGYIAEDRRKIEADLFDGKLRGVAATNALELGIDVGHIDATLHLGFPGSVASLWQQAGRSGRRARPSLAIYVAFEGPLDQYFMKFPNKLFGRPIEHCQVDACNLKVLEQHLACAANELPLCLQYDEKYFSFGLQRAMSSLRNKGYLGNNPGGDLSKNMWSYIGPEKNPSHGVSLRAIENDKYRVIDKSIDKVVEEIEESRAFFQVYEGAVYMNQGMTYLVDELQLSTKTALCHKADLKYYTKTRDYTDIHVVGGDLAYPLVNSDTEHVKSTAEANNCKVKSSWFGFYKIWKASNQIFDSVGLSLPSYSYDSQAAWIRVPESVKKAVEARDLVFRAGSHAASHALLNVAPLYITCNASDLGTECANPHDKRAIPERILLYDQHPGGIGLAWQVQALFGELLIAALELVSTCACVTPTGCPNCVQTLTCGEYNEVLNKEAAIIILEGVIESEKLYLERRNGGDQNSGQI</sequence>
<evidence type="ECO:0000256" key="1">
    <source>
        <dbReference type="ARBA" id="ARBA00022741"/>
    </source>
</evidence>
<feature type="domain" description="Helicase C-terminal" evidence="5">
    <location>
        <begin position="698"/>
        <end position="854"/>
    </location>
</feature>
<dbReference type="SUPFAM" id="SSF52540">
    <property type="entry name" value="P-loop containing nucleoside triphosphate hydrolases"/>
    <property type="match status" value="1"/>
</dbReference>
<keyword evidence="1" id="KW-0547">Nucleotide-binding</keyword>
<keyword evidence="6" id="KW-0347">Helicase</keyword>
<keyword evidence="7" id="KW-1185">Reference proteome</keyword>
<evidence type="ECO:0000313" key="6">
    <source>
        <dbReference type="EMBL" id="KAF3323409.1"/>
    </source>
</evidence>
<proteinExistence type="predicted"/>
<dbReference type="CDD" id="cd17923">
    <property type="entry name" value="DEXHc_Hrq1-like"/>
    <property type="match status" value="1"/>
</dbReference>
<dbReference type="GO" id="GO:0003676">
    <property type="term" value="F:nucleic acid binding"/>
    <property type="evidence" value="ECO:0007669"/>
    <property type="project" value="InterPro"/>
</dbReference>
<feature type="domain" description="Helicase ATP-binding" evidence="4">
    <location>
        <begin position="460"/>
        <end position="642"/>
    </location>
</feature>
<dbReference type="Gene3D" id="3.40.50.300">
    <property type="entry name" value="P-loop containing nucleotide triphosphate hydrolases"/>
    <property type="match status" value="2"/>
</dbReference>
<dbReference type="GO" id="GO:0036297">
    <property type="term" value="P:interstrand cross-link repair"/>
    <property type="evidence" value="ECO:0007669"/>
    <property type="project" value="TreeGrafter"/>
</dbReference>
<dbReference type="GO" id="GO:0043138">
    <property type="term" value="F:3'-5' DNA helicase activity"/>
    <property type="evidence" value="ECO:0007669"/>
    <property type="project" value="TreeGrafter"/>
</dbReference>
<comment type="caution">
    <text evidence="6">The sequence shown here is derived from an EMBL/GenBank/DDBJ whole genome shotgun (WGS) entry which is preliminary data.</text>
</comment>
<dbReference type="InterPro" id="IPR018973">
    <property type="entry name" value="MZB"/>
</dbReference>
<dbReference type="InterPro" id="IPR014001">
    <property type="entry name" value="Helicase_ATP-bd"/>
</dbReference>
<evidence type="ECO:0000259" key="5">
    <source>
        <dbReference type="PROSITE" id="PS51194"/>
    </source>
</evidence>
<evidence type="ECO:0000256" key="3">
    <source>
        <dbReference type="SAM" id="MobiDB-lite"/>
    </source>
</evidence>
<dbReference type="OrthoDB" id="18781at2759"/>
<dbReference type="Pfam" id="PF00270">
    <property type="entry name" value="DEAD"/>
    <property type="match status" value="1"/>
</dbReference>
<dbReference type="EMBL" id="SWLB01000023">
    <property type="protein sequence ID" value="KAF3323409.1"/>
    <property type="molecule type" value="Genomic_DNA"/>
</dbReference>
<dbReference type="Pfam" id="PF00271">
    <property type="entry name" value="Helicase_C"/>
    <property type="match status" value="1"/>
</dbReference>
<dbReference type="SMART" id="SM00487">
    <property type="entry name" value="DEXDc"/>
    <property type="match status" value="1"/>
</dbReference>
<feature type="compositionally biased region" description="Low complexity" evidence="3">
    <location>
        <begin position="91"/>
        <end position="103"/>
    </location>
</feature>
<name>A0A833QIT6_9POAL</name>
<organism evidence="6 7">
    <name type="scientific">Carex littledalei</name>
    <dbReference type="NCBI Taxonomy" id="544730"/>
    <lineage>
        <taxon>Eukaryota</taxon>
        <taxon>Viridiplantae</taxon>
        <taxon>Streptophyta</taxon>
        <taxon>Embryophyta</taxon>
        <taxon>Tracheophyta</taxon>
        <taxon>Spermatophyta</taxon>
        <taxon>Magnoliopsida</taxon>
        <taxon>Liliopsida</taxon>
        <taxon>Poales</taxon>
        <taxon>Cyperaceae</taxon>
        <taxon>Cyperoideae</taxon>
        <taxon>Cariceae</taxon>
        <taxon>Carex</taxon>
        <taxon>Carex subgen. Euthyceras</taxon>
    </lineage>
</organism>
<dbReference type="AlphaFoldDB" id="A0A833QIT6"/>
<keyword evidence="6" id="KW-0378">Hydrolase</keyword>
<evidence type="ECO:0000256" key="2">
    <source>
        <dbReference type="ARBA" id="ARBA00022840"/>
    </source>
</evidence>
<dbReference type="Pfam" id="PF09369">
    <property type="entry name" value="MZB"/>
    <property type="match status" value="1"/>
</dbReference>
<dbReference type="PANTHER" id="PTHR47957:SF3">
    <property type="entry name" value="ATP-DEPENDENT HELICASE HRQ1"/>
    <property type="match status" value="1"/>
</dbReference>
<dbReference type="GO" id="GO:0005524">
    <property type="term" value="F:ATP binding"/>
    <property type="evidence" value="ECO:0007669"/>
    <property type="project" value="UniProtKB-KW"/>
</dbReference>
<dbReference type="InterPro" id="IPR055227">
    <property type="entry name" value="HRQ1_WHD"/>
</dbReference>
<dbReference type="CDD" id="cd18797">
    <property type="entry name" value="SF2_C_Hrq"/>
    <property type="match status" value="1"/>
</dbReference>